<dbReference type="InterPro" id="IPR011711">
    <property type="entry name" value="GntR_C"/>
</dbReference>
<keyword evidence="6" id="KW-1185">Reference proteome</keyword>
<feature type="domain" description="HTH gntR-type" evidence="4">
    <location>
        <begin position="14"/>
        <end position="81"/>
    </location>
</feature>
<proteinExistence type="predicted"/>
<gene>
    <name evidence="5" type="ORF">D7D52_27660</name>
</gene>
<dbReference type="GO" id="GO:0003700">
    <property type="term" value="F:DNA-binding transcription factor activity"/>
    <property type="evidence" value="ECO:0007669"/>
    <property type="project" value="InterPro"/>
</dbReference>
<dbReference type="OrthoDB" id="4164516at2"/>
<evidence type="ECO:0000256" key="3">
    <source>
        <dbReference type="ARBA" id="ARBA00023163"/>
    </source>
</evidence>
<keyword evidence="3" id="KW-0804">Transcription</keyword>
<reference evidence="5 6" key="1">
    <citation type="submission" date="2018-09" db="EMBL/GenBank/DDBJ databases">
        <title>Nocardia yunnanensis sp. nov., an actinomycete isolated from a soil sample.</title>
        <authorList>
            <person name="Zhang J."/>
        </authorList>
    </citation>
    <scope>NUCLEOTIDE SEQUENCE [LARGE SCALE GENOMIC DNA]</scope>
    <source>
        <strain evidence="5 6">CFHS0054</strain>
    </source>
</reference>
<keyword evidence="2" id="KW-0238">DNA-binding</keyword>
<evidence type="ECO:0000256" key="1">
    <source>
        <dbReference type="ARBA" id="ARBA00023015"/>
    </source>
</evidence>
<dbReference type="RefSeq" id="WP_120740977.1">
    <property type="nucleotide sequence ID" value="NZ_CP032568.1"/>
</dbReference>
<dbReference type="InterPro" id="IPR000524">
    <property type="entry name" value="Tscrpt_reg_HTH_GntR"/>
</dbReference>
<dbReference type="InterPro" id="IPR036388">
    <property type="entry name" value="WH-like_DNA-bd_sf"/>
</dbReference>
<dbReference type="SMART" id="SM00895">
    <property type="entry name" value="FCD"/>
    <property type="match status" value="1"/>
</dbReference>
<keyword evidence="1" id="KW-0805">Transcription regulation</keyword>
<dbReference type="GO" id="GO:0003677">
    <property type="term" value="F:DNA binding"/>
    <property type="evidence" value="ECO:0007669"/>
    <property type="project" value="UniProtKB-KW"/>
</dbReference>
<dbReference type="SMART" id="SM00345">
    <property type="entry name" value="HTH_GNTR"/>
    <property type="match status" value="1"/>
</dbReference>
<organism evidence="5 6">
    <name type="scientific">Nocardia yunnanensis</name>
    <dbReference type="NCBI Taxonomy" id="2382165"/>
    <lineage>
        <taxon>Bacteria</taxon>
        <taxon>Bacillati</taxon>
        <taxon>Actinomycetota</taxon>
        <taxon>Actinomycetes</taxon>
        <taxon>Mycobacteriales</taxon>
        <taxon>Nocardiaceae</taxon>
        <taxon>Nocardia</taxon>
    </lineage>
</organism>
<dbReference type="KEGG" id="nyu:D7D52_27660"/>
<evidence type="ECO:0000313" key="5">
    <source>
        <dbReference type="EMBL" id="AYF76952.1"/>
    </source>
</evidence>
<dbReference type="SUPFAM" id="SSF46785">
    <property type="entry name" value="Winged helix' DNA-binding domain"/>
    <property type="match status" value="1"/>
</dbReference>
<dbReference type="Pfam" id="PF00392">
    <property type="entry name" value="GntR"/>
    <property type="match status" value="1"/>
</dbReference>
<dbReference type="PROSITE" id="PS50949">
    <property type="entry name" value="HTH_GNTR"/>
    <property type="match status" value="1"/>
</dbReference>
<dbReference type="AlphaFoldDB" id="A0A386ZGC7"/>
<dbReference type="Gene3D" id="1.10.10.10">
    <property type="entry name" value="Winged helix-like DNA-binding domain superfamily/Winged helix DNA-binding domain"/>
    <property type="match status" value="1"/>
</dbReference>
<name>A0A386ZGC7_9NOCA</name>
<sequence length="245" mass="25754">MVDRAESPAPHDSLPLHESVLDRLGAEIAAGAIAPGARISSEEISARFDVSRTVAREVVRVLESLGMVSIRRRAGITVLDPGHWHALDPKLIRWQLAGPHRFAQLAWLAELRSGTEPLAARLAAANATPEQCATLTAAVMGMSATSRAANTAAYLEHDVTFHATLLAASGNPLLAVFAPIVREVLTGRTEHELMPAQANPQALHLHAAVAAAVQGGDGPAAEAAMREIVTESATAIACLRPPAPR</sequence>
<dbReference type="Pfam" id="PF07729">
    <property type="entry name" value="FCD"/>
    <property type="match status" value="1"/>
</dbReference>
<dbReference type="EMBL" id="CP032568">
    <property type="protein sequence ID" value="AYF76952.1"/>
    <property type="molecule type" value="Genomic_DNA"/>
</dbReference>
<dbReference type="Proteomes" id="UP000267164">
    <property type="component" value="Chromosome"/>
</dbReference>
<evidence type="ECO:0000313" key="6">
    <source>
        <dbReference type="Proteomes" id="UP000267164"/>
    </source>
</evidence>
<dbReference type="PANTHER" id="PTHR43537:SF44">
    <property type="entry name" value="GNTR FAMILY REGULATORY PROTEIN"/>
    <property type="match status" value="1"/>
</dbReference>
<evidence type="ECO:0000259" key="4">
    <source>
        <dbReference type="PROSITE" id="PS50949"/>
    </source>
</evidence>
<dbReference type="InterPro" id="IPR036390">
    <property type="entry name" value="WH_DNA-bd_sf"/>
</dbReference>
<accession>A0A386ZGC7</accession>
<dbReference type="InterPro" id="IPR008920">
    <property type="entry name" value="TF_FadR/GntR_C"/>
</dbReference>
<evidence type="ECO:0000256" key="2">
    <source>
        <dbReference type="ARBA" id="ARBA00023125"/>
    </source>
</evidence>
<protein>
    <submittedName>
        <fullName evidence="5">FadR family transcriptional regulator</fullName>
    </submittedName>
</protein>
<dbReference type="Gene3D" id="1.20.120.530">
    <property type="entry name" value="GntR ligand-binding domain-like"/>
    <property type="match status" value="1"/>
</dbReference>
<dbReference type="PANTHER" id="PTHR43537">
    <property type="entry name" value="TRANSCRIPTIONAL REGULATOR, GNTR FAMILY"/>
    <property type="match status" value="1"/>
</dbReference>
<dbReference type="SUPFAM" id="SSF48008">
    <property type="entry name" value="GntR ligand-binding domain-like"/>
    <property type="match status" value="1"/>
</dbReference>